<proteinExistence type="predicted"/>
<protein>
    <submittedName>
        <fullName evidence="2">Uncharacterized protein</fullName>
    </submittedName>
</protein>
<evidence type="ECO:0000313" key="2">
    <source>
        <dbReference type="EMBL" id="KRM29178.1"/>
    </source>
</evidence>
<feature type="compositionally biased region" description="Low complexity" evidence="1">
    <location>
        <begin position="11"/>
        <end position="22"/>
    </location>
</feature>
<comment type="caution">
    <text evidence="2">The sequence shown here is derived from an EMBL/GenBank/DDBJ whole genome shotgun (WGS) entry which is preliminary data.</text>
</comment>
<feature type="compositionally biased region" description="Polar residues" evidence="1">
    <location>
        <begin position="1"/>
        <end position="10"/>
    </location>
</feature>
<feature type="region of interest" description="Disordered" evidence="1">
    <location>
        <begin position="1"/>
        <end position="46"/>
    </location>
</feature>
<dbReference type="Proteomes" id="UP000050949">
    <property type="component" value="Unassembled WGS sequence"/>
</dbReference>
<organism evidence="2 3">
    <name type="scientific">Schleiferilactobacillus harbinensis DSM 16991</name>
    <dbReference type="NCBI Taxonomy" id="1122147"/>
    <lineage>
        <taxon>Bacteria</taxon>
        <taxon>Bacillati</taxon>
        <taxon>Bacillota</taxon>
        <taxon>Bacilli</taxon>
        <taxon>Lactobacillales</taxon>
        <taxon>Lactobacillaceae</taxon>
        <taxon>Schleiferilactobacillus</taxon>
    </lineage>
</organism>
<dbReference type="EMBL" id="AZFW01000017">
    <property type="protein sequence ID" value="KRM29178.1"/>
    <property type="molecule type" value="Genomic_DNA"/>
</dbReference>
<name>A0A0R1XGA4_9LACO</name>
<accession>A0A0R1XGA4</accession>
<evidence type="ECO:0000256" key="1">
    <source>
        <dbReference type="SAM" id="MobiDB-lite"/>
    </source>
</evidence>
<reference evidence="2 3" key="1">
    <citation type="journal article" date="2015" name="Genome Announc.">
        <title>Expanding the biotechnology potential of lactobacilli through comparative genomics of 213 strains and associated genera.</title>
        <authorList>
            <person name="Sun Z."/>
            <person name="Harris H.M."/>
            <person name="McCann A."/>
            <person name="Guo C."/>
            <person name="Argimon S."/>
            <person name="Zhang W."/>
            <person name="Yang X."/>
            <person name="Jeffery I.B."/>
            <person name="Cooney J.C."/>
            <person name="Kagawa T.F."/>
            <person name="Liu W."/>
            <person name="Song Y."/>
            <person name="Salvetti E."/>
            <person name="Wrobel A."/>
            <person name="Rasinkangas P."/>
            <person name="Parkhill J."/>
            <person name="Rea M.C."/>
            <person name="O'Sullivan O."/>
            <person name="Ritari J."/>
            <person name="Douillard F.P."/>
            <person name="Paul Ross R."/>
            <person name="Yang R."/>
            <person name="Briner A.E."/>
            <person name="Felis G.E."/>
            <person name="de Vos W.M."/>
            <person name="Barrangou R."/>
            <person name="Klaenhammer T.R."/>
            <person name="Caufield P.W."/>
            <person name="Cui Y."/>
            <person name="Zhang H."/>
            <person name="O'Toole P.W."/>
        </authorList>
    </citation>
    <scope>NUCLEOTIDE SEQUENCE [LARGE SCALE GENOMIC DNA]</scope>
    <source>
        <strain evidence="2 3">DSM 16991</strain>
    </source>
</reference>
<gene>
    <name evidence="2" type="ORF">FC91_GL001000</name>
</gene>
<dbReference type="PATRIC" id="fig|1122147.4.peg.1036"/>
<dbReference type="AlphaFoldDB" id="A0A0R1XGA4"/>
<sequence>MLGVSSSQLLAGSKGAGKTTAGDSEPLDLAPLINSGRPLLYNRRPLDHTDRELLRRVLDH</sequence>
<evidence type="ECO:0000313" key="3">
    <source>
        <dbReference type="Proteomes" id="UP000050949"/>
    </source>
</evidence>